<protein>
    <recommendedName>
        <fullName evidence="4">DUF4468 domain-containing protein</fullName>
    </recommendedName>
</protein>
<dbReference type="EMBL" id="SAYW01000007">
    <property type="protein sequence ID" value="RWU04304.1"/>
    <property type="molecule type" value="Genomic_DNA"/>
</dbReference>
<feature type="signal peptide" evidence="1">
    <location>
        <begin position="1"/>
        <end position="40"/>
    </location>
</feature>
<evidence type="ECO:0008006" key="4">
    <source>
        <dbReference type="Google" id="ProtNLM"/>
    </source>
</evidence>
<organism evidence="2 3">
    <name type="scientific">Pedobacter chitinilyticus</name>
    <dbReference type="NCBI Taxonomy" id="2233776"/>
    <lineage>
        <taxon>Bacteria</taxon>
        <taxon>Pseudomonadati</taxon>
        <taxon>Bacteroidota</taxon>
        <taxon>Sphingobacteriia</taxon>
        <taxon>Sphingobacteriales</taxon>
        <taxon>Sphingobacteriaceae</taxon>
        <taxon>Pedobacter</taxon>
    </lineage>
</organism>
<gene>
    <name evidence="2" type="ORF">DPV69_18440</name>
</gene>
<dbReference type="Proteomes" id="UP000284120">
    <property type="component" value="Unassembled WGS sequence"/>
</dbReference>
<name>A0A3S3PM73_9SPHI</name>
<proteinExistence type="predicted"/>
<evidence type="ECO:0000256" key="1">
    <source>
        <dbReference type="SAM" id="SignalP"/>
    </source>
</evidence>
<dbReference type="AlphaFoldDB" id="A0A3S3PM73"/>
<feature type="chain" id="PRO_5018679569" description="DUF4468 domain-containing protein" evidence="1">
    <location>
        <begin position="41"/>
        <end position="207"/>
    </location>
</feature>
<sequence>MNNFSTSLVILEMKNFQNITGSVFKTLIFLLMLSSQSAFAQIVHTDSIEIHKGWKDKNGENKLVVNVNALCNPDKPPFDGHKTKIVASLKNKKFNQTIVFDDKNYQMEMILFREKDIWFTEYHGTKAVFIPFSYCGNADNDVKASFIIFYEDKKHLYHLKFYCDDAGDCKLNEKDLHLKLKALPKELKDNLIKKLKTNYTKGSQFWG</sequence>
<keyword evidence="3" id="KW-1185">Reference proteome</keyword>
<reference evidence="2 3" key="1">
    <citation type="submission" date="2018-06" db="EMBL/GenBank/DDBJ databases">
        <title>Pedobacter endophyticus sp. nov., an endophytic bacterium isolated from a leaf of Triticum aestivum.</title>
        <authorList>
            <person name="Zhang L."/>
        </authorList>
    </citation>
    <scope>NUCLEOTIDE SEQUENCE [LARGE SCALE GENOMIC DNA]</scope>
    <source>
        <strain evidence="2 3">CM134L-2</strain>
    </source>
</reference>
<evidence type="ECO:0000313" key="3">
    <source>
        <dbReference type="Proteomes" id="UP000284120"/>
    </source>
</evidence>
<accession>A0A3S3PM73</accession>
<comment type="caution">
    <text evidence="2">The sequence shown here is derived from an EMBL/GenBank/DDBJ whole genome shotgun (WGS) entry which is preliminary data.</text>
</comment>
<keyword evidence="1" id="KW-0732">Signal</keyword>
<evidence type="ECO:0000313" key="2">
    <source>
        <dbReference type="EMBL" id="RWU04304.1"/>
    </source>
</evidence>